<dbReference type="PANTHER" id="PTHR43625:SF40">
    <property type="entry name" value="ALDO-KETO REDUCTASE YAKC [NADP(+)]"/>
    <property type="match status" value="1"/>
</dbReference>
<protein>
    <recommendedName>
        <fullName evidence="2">NADP-dependent oxidoreductase domain-containing protein</fullName>
    </recommendedName>
</protein>
<dbReference type="PANTHER" id="PTHR43625">
    <property type="entry name" value="AFLATOXIN B1 ALDEHYDE REDUCTASE"/>
    <property type="match status" value="1"/>
</dbReference>
<dbReference type="EMBL" id="CABFOC020000045">
    <property type="protein sequence ID" value="CAH0053664.1"/>
    <property type="molecule type" value="Genomic_DNA"/>
</dbReference>
<dbReference type="PRINTS" id="PR00069">
    <property type="entry name" value="ALDKETRDTASE"/>
</dbReference>
<dbReference type="InterPro" id="IPR020471">
    <property type="entry name" value="AKR"/>
</dbReference>
<keyword evidence="4" id="KW-1185">Reference proteome</keyword>
<dbReference type="Proteomes" id="UP000775872">
    <property type="component" value="Unassembled WGS sequence"/>
</dbReference>
<dbReference type="OrthoDB" id="37537at2759"/>
<reference evidence="4" key="1">
    <citation type="submission" date="2019-06" db="EMBL/GenBank/DDBJ databases">
        <authorList>
            <person name="Broberg M."/>
        </authorList>
    </citation>
    <scope>NUCLEOTIDE SEQUENCE [LARGE SCALE GENOMIC DNA]</scope>
</reference>
<evidence type="ECO:0000259" key="2">
    <source>
        <dbReference type="Pfam" id="PF00248"/>
    </source>
</evidence>
<organism evidence="3 4">
    <name type="scientific">Clonostachys solani</name>
    <dbReference type="NCBI Taxonomy" id="160281"/>
    <lineage>
        <taxon>Eukaryota</taxon>
        <taxon>Fungi</taxon>
        <taxon>Dikarya</taxon>
        <taxon>Ascomycota</taxon>
        <taxon>Pezizomycotina</taxon>
        <taxon>Sordariomycetes</taxon>
        <taxon>Hypocreomycetidae</taxon>
        <taxon>Hypocreales</taxon>
        <taxon>Bionectriaceae</taxon>
        <taxon>Clonostachys</taxon>
    </lineage>
</organism>
<reference evidence="3 4" key="2">
    <citation type="submission" date="2021-10" db="EMBL/GenBank/DDBJ databases">
        <authorList>
            <person name="Piombo E."/>
        </authorList>
    </citation>
    <scope>NUCLEOTIDE SEQUENCE [LARGE SCALE GENOMIC DNA]</scope>
</reference>
<proteinExistence type="predicted"/>
<feature type="domain" description="NADP-dependent oxidoreductase" evidence="2">
    <location>
        <begin position="16"/>
        <end position="314"/>
    </location>
</feature>
<comment type="caution">
    <text evidence="3">The sequence shown here is derived from an EMBL/GenBank/DDBJ whole genome shotgun (WGS) entry which is preliminary data.</text>
</comment>
<dbReference type="InterPro" id="IPR036812">
    <property type="entry name" value="NAD(P)_OxRdtase_dom_sf"/>
</dbReference>
<dbReference type="GO" id="GO:0005737">
    <property type="term" value="C:cytoplasm"/>
    <property type="evidence" value="ECO:0007669"/>
    <property type="project" value="TreeGrafter"/>
</dbReference>
<dbReference type="GO" id="GO:0016491">
    <property type="term" value="F:oxidoreductase activity"/>
    <property type="evidence" value="ECO:0007669"/>
    <property type="project" value="UniProtKB-KW"/>
</dbReference>
<evidence type="ECO:0000313" key="4">
    <source>
        <dbReference type="Proteomes" id="UP000775872"/>
    </source>
</evidence>
<dbReference type="InterPro" id="IPR050791">
    <property type="entry name" value="Aldo-Keto_reductase"/>
</dbReference>
<dbReference type="AlphaFoldDB" id="A0A9P0EM57"/>
<accession>A0A9P0EM57</accession>
<dbReference type="CDD" id="cd19076">
    <property type="entry name" value="AKR_AKR13A_13D"/>
    <property type="match status" value="1"/>
</dbReference>
<keyword evidence="1" id="KW-0560">Oxidoreductase</keyword>
<dbReference type="Pfam" id="PF00248">
    <property type="entry name" value="Aldo_ket_red"/>
    <property type="match status" value="1"/>
</dbReference>
<evidence type="ECO:0000256" key="1">
    <source>
        <dbReference type="ARBA" id="ARBA00023002"/>
    </source>
</evidence>
<dbReference type="Gene3D" id="3.20.20.100">
    <property type="entry name" value="NADP-dependent oxidoreductase domain"/>
    <property type="match status" value="1"/>
</dbReference>
<gene>
    <name evidence="3" type="ORF">CSOL1703_00005540</name>
</gene>
<dbReference type="InterPro" id="IPR023210">
    <property type="entry name" value="NADP_OxRdtase_dom"/>
</dbReference>
<dbReference type="SUPFAM" id="SSF51430">
    <property type="entry name" value="NAD(P)-linked oxidoreductase"/>
    <property type="match status" value="1"/>
</dbReference>
<name>A0A9P0EM57_9HYPO</name>
<sequence>MSFPQRKIGDDLVSAMGLGCMGMSYSYTSFGGMDDEESLRVLTRAADMGLNMWDTADIYGNGKNEELLGRWFKETGRRKEIFLCTKFGHVVEQGVLAVKGDKEHVLKSCEASLQRLGVDYIDLYYQHRVDDKVPIEETVAAMGELKTAGKIRYLGLSECSSKSLRRAHKVHPIAAVQMEFSPFALEIESGQTGLLKTARELGVKIVAYSPLGRGFLTGSIRSRADLDATDNRLNHPRFSEENFPANLKLTDTLATMAKEKGVTAGQLVIAWVMAQGDDFFPIPGTKRVKYLEENAKAATIQLSKEEEQAIRAAVESVGGSKGDRYPPAMMAKLFGDSPELPV</sequence>
<evidence type="ECO:0000313" key="3">
    <source>
        <dbReference type="EMBL" id="CAH0053664.1"/>
    </source>
</evidence>